<proteinExistence type="predicted"/>
<evidence type="ECO:0008006" key="3">
    <source>
        <dbReference type="Google" id="ProtNLM"/>
    </source>
</evidence>
<gene>
    <name evidence="1" type="ORF">DUI87_07997</name>
</gene>
<dbReference type="AlphaFoldDB" id="A0A3M0KRM6"/>
<evidence type="ECO:0000313" key="1">
    <source>
        <dbReference type="EMBL" id="RMC15793.1"/>
    </source>
</evidence>
<accession>A0A3M0KRM6</accession>
<reference evidence="1 2" key="1">
    <citation type="submission" date="2018-07" db="EMBL/GenBank/DDBJ databases">
        <title>A high quality draft genome assembly of the barn swallow (H. rustica rustica).</title>
        <authorList>
            <person name="Formenti G."/>
            <person name="Chiara M."/>
            <person name="Poveda L."/>
            <person name="Francoijs K.-J."/>
            <person name="Bonisoli-Alquati A."/>
            <person name="Canova L."/>
            <person name="Gianfranceschi L."/>
            <person name="Horner D.S."/>
            <person name="Saino N."/>
        </authorList>
    </citation>
    <scope>NUCLEOTIDE SEQUENCE [LARGE SCALE GENOMIC DNA]</scope>
    <source>
        <strain evidence="1">Chelidonia</strain>
        <tissue evidence="1">Blood</tissue>
    </source>
</reference>
<dbReference type="Proteomes" id="UP000269221">
    <property type="component" value="Unassembled WGS sequence"/>
</dbReference>
<evidence type="ECO:0000313" key="2">
    <source>
        <dbReference type="Proteomes" id="UP000269221"/>
    </source>
</evidence>
<name>A0A3M0KRM6_HIRRU</name>
<dbReference type="EMBL" id="QRBI01000104">
    <property type="protein sequence ID" value="RMC15793.1"/>
    <property type="molecule type" value="Genomic_DNA"/>
</dbReference>
<comment type="caution">
    <text evidence="1">The sequence shown here is derived from an EMBL/GenBank/DDBJ whole genome shotgun (WGS) entry which is preliminary data.</text>
</comment>
<organism evidence="1 2">
    <name type="scientific">Hirundo rustica rustica</name>
    <dbReference type="NCBI Taxonomy" id="333673"/>
    <lineage>
        <taxon>Eukaryota</taxon>
        <taxon>Metazoa</taxon>
        <taxon>Chordata</taxon>
        <taxon>Craniata</taxon>
        <taxon>Vertebrata</taxon>
        <taxon>Euteleostomi</taxon>
        <taxon>Archelosauria</taxon>
        <taxon>Archosauria</taxon>
        <taxon>Dinosauria</taxon>
        <taxon>Saurischia</taxon>
        <taxon>Theropoda</taxon>
        <taxon>Coelurosauria</taxon>
        <taxon>Aves</taxon>
        <taxon>Neognathae</taxon>
        <taxon>Neoaves</taxon>
        <taxon>Telluraves</taxon>
        <taxon>Australaves</taxon>
        <taxon>Passeriformes</taxon>
        <taxon>Sylvioidea</taxon>
        <taxon>Hirundinidae</taxon>
        <taxon>Hirundo</taxon>
    </lineage>
</organism>
<dbReference type="STRING" id="333673.A0A3M0KRM6"/>
<keyword evidence="2" id="KW-1185">Reference proteome</keyword>
<sequence length="114" mass="13090">MDLHPVARPVGRPPAVFSRKQFSSVSVFVPVLFNSFVDDLDIGIECTLSKFADKTKLYESVDLLKDRKVGPRDPDRFNHWDEDSSMRFNKAKSWILHLLYNKPMQHCRLGVGLA</sequence>
<dbReference type="OrthoDB" id="416454at2759"/>
<protein>
    <recommendedName>
        <fullName evidence="3">Reverse transcriptase domain-containing protein</fullName>
    </recommendedName>
</protein>